<dbReference type="EMBL" id="JAWZYT010001065">
    <property type="protein sequence ID" value="KAK4315932.1"/>
    <property type="molecule type" value="Genomic_DNA"/>
</dbReference>
<name>A0AAE1UA45_9EUCA</name>
<comment type="caution">
    <text evidence="1">The sequence shown here is derived from an EMBL/GenBank/DDBJ whole genome shotgun (WGS) entry which is preliminary data.</text>
</comment>
<accession>A0AAE1UA45</accession>
<evidence type="ECO:0000313" key="2">
    <source>
        <dbReference type="Proteomes" id="UP001292094"/>
    </source>
</evidence>
<keyword evidence="2" id="KW-1185">Reference proteome</keyword>
<sequence length="77" mass="8485">MQRAPIMRRVVYCVVYLAVGPSFLPSSHPSQCQLPPALTPPAKFPLIKLRYGQHCARPDNPKLFTLITSAQNAPVKG</sequence>
<protein>
    <submittedName>
        <fullName evidence="1">Uncharacterized protein</fullName>
    </submittedName>
</protein>
<dbReference type="AlphaFoldDB" id="A0AAE1UA45"/>
<gene>
    <name evidence="1" type="ORF">Pmani_012870</name>
</gene>
<organism evidence="1 2">
    <name type="scientific">Petrolisthes manimaculis</name>
    <dbReference type="NCBI Taxonomy" id="1843537"/>
    <lineage>
        <taxon>Eukaryota</taxon>
        <taxon>Metazoa</taxon>
        <taxon>Ecdysozoa</taxon>
        <taxon>Arthropoda</taxon>
        <taxon>Crustacea</taxon>
        <taxon>Multicrustacea</taxon>
        <taxon>Malacostraca</taxon>
        <taxon>Eumalacostraca</taxon>
        <taxon>Eucarida</taxon>
        <taxon>Decapoda</taxon>
        <taxon>Pleocyemata</taxon>
        <taxon>Anomura</taxon>
        <taxon>Galatheoidea</taxon>
        <taxon>Porcellanidae</taxon>
        <taxon>Petrolisthes</taxon>
    </lineage>
</organism>
<proteinExistence type="predicted"/>
<dbReference type="Proteomes" id="UP001292094">
    <property type="component" value="Unassembled WGS sequence"/>
</dbReference>
<reference evidence="1" key="1">
    <citation type="submission" date="2023-11" db="EMBL/GenBank/DDBJ databases">
        <title>Genome assemblies of two species of porcelain crab, Petrolisthes cinctipes and Petrolisthes manimaculis (Anomura: Porcellanidae).</title>
        <authorList>
            <person name="Angst P."/>
        </authorList>
    </citation>
    <scope>NUCLEOTIDE SEQUENCE</scope>
    <source>
        <strain evidence="1">PB745_02</strain>
        <tissue evidence="1">Gill</tissue>
    </source>
</reference>
<evidence type="ECO:0000313" key="1">
    <source>
        <dbReference type="EMBL" id="KAK4315932.1"/>
    </source>
</evidence>